<accession>A0ABW1QXC5</accession>
<sequence length="257" mass="26436">MKKSVLVAGTAGLGGLVLAGVLAVSSGLVSTDVLDRVQVPGAGTDSAVLPLADDVDAPLYRAPAASRGANRVPTVDSGWVRRTAEATGIPEPAVRAYGTAVLNLPDDGCALGWTTLAGIGWVESQHGTIDGRTLGDDGRSSEAILGPALNGVDFAAIPATAESTLMHGDPTWDHAVGPMQFIPSTWKRWGRDGDGDGVADPHDLDDAAASTAAYLCHDGHDLATSSGWNAAVFSYNHENAYVVSVFEAADRYGRATS</sequence>
<evidence type="ECO:0000259" key="1">
    <source>
        <dbReference type="Pfam" id="PF13406"/>
    </source>
</evidence>
<dbReference type="RefSeq" id="WP_239022181.1">
    <property type="nucleotide sequence ID" value="NZ_CP034929.1"/>
</dbReference>
<evidence type="ECO:0000313" key="3">
    <source>
        <dbReference type="Proteomes" id="UP001596098"/>
    </source>
</evidence>
<dbReference type="Gene3D" id="1.10.530.10">
    <property type="match status" value="1"/>
</dbReference>
<dbReference type="Proteomes" id="UP001596098">
    <property type="component" value="Unassembled WGS sequence"/>
</dbReference>
<feature type="domain" description="Transglycosylase SLT" evidence="1">
    <location>
        <begin position="172"/>
        <end position="224"/>
    </location>
</feature>
<protein>
    <submittedName>
        <fullName evidence="2">Lytic transglycosylase domain-containing protein</fullName>
    </submittedName>
</protein>
<comment type="caution">
    <text evidence="2">The sequence shown here is derived from an EMBL/GenBank/DDBJ whole genome shotgun (WGS) entry which is preliminary data.</text>
</comment>
<reference evidence="3" key="1">
    <citation type="journal article" date="2019" name="Int. J. Syst. Evol. Microbiol.">
        <title>The Global Catalogue of Microorganisms (GCM) 10K type strain sequencing project: providing services to taxonomists for standard genome sequencing and annotation.</title>
        <authorList>
            <consortium name="The Broad Institute Genomics Platform"/>
            <consortium name="The Broad Institute Genome Sequencing Center for Infectious Disease"/>
            <person name="Wu L."/>
            <person name="Ma J."/>
        </authorList>
    </citation>
    <scope>NUCLEOTIDE SEQUENCE [LARGE SCALE GENOMIC DNA]</scope>
    <source>
        <strain evidence="3">DFY28</strain>
    </source>
</reference>
<keyword evidence="3" id="KW-1185">Reference proteome</keyword>
<dbReference type="Pfam" id="PF13406">
    <property type="entry name" value="SLT_2"/>
    <property type="match status" value="1"/>
</dbReference>
<dbReference type="PANTHER" id="PTHR30163">
    <property type="entry name" value="MEMBRANE-BOUND LYTIC MUREIN TRANSGLYCOSYLASE B"/>
    <property type="match status" value="1"/>
</dbReference>
<dbReference type="PANTHER" id="PTHR30163:SF8">
    <property type="entry name" value="LYTIC MUREIN TRANSGLYCOSYLASE"/>
    <property type="match status" value="1"/>
</dbReference>
<name>A0ABW1QXC5_9ACTN</name>
<proteinExistence type="predicted"/>
<gene>
    <name evidence="2" type="ORF">ACFPWU_04760</name>
</gene>
<dbReference type="InterPro" id="IPR043426">
    <property type="entry name" value="MltB-like"/>
</dbReference>
<organism evidence="2 3">
    <name type="scientific">Nocardioides yefusunii</name>
    <dbReference type="NCBI Taxonomy" id="2500546"/>
    <lineage>
        <taxon>Bacteria</taxon>
        <taxon>Bacillati</taxon>
        <taxon>Actinomycetota</taxon>
        <taxon>Actinomycetes</taxon>
        <taxon>Propionibacteriales</taxon>
        <taxon>Nocardioidaceae</taxon>
        <taxon>Nocardioides</taxon>
    </lineage>
</organism>
<dbReference type="InterPro" id="IPR031304">
    <property type="entry name" value="SLT_2"/>
</dbReference>
<evidence type="ECO:0000313" key="2">
    <source>
        <dbReference type="EMBL" id="MFC6152970.1"/>
    </source>
</evidence>
<dbReference type="SUPFAM" id="SSF53955">
    <property type="entry name" value="Lysozyme-like"/>
    <property type="match status" value="1"/>
</dbReference>
<dbReference type="InterPro" id="IPR023346">
    <property type="entry name" value="Lysozyme-like_dom_sf"/>
</dbReference>
<dbReference type="EMBL" id="JBHSQI010000002">
    <property type="protein sequence ID" value="MFC6152970.1"/>
    <property type="molecule type" value="Genomic_DNA"/>
</dbReference>
<dbReference type="CDD" id="cd13399">
    <property type="entry name" value="Slt35-like"/>
    <property type="match status" value="1"/>
</dbReference>